<sequence>MYPVFIIKGEIPEINKFYCPELEANTYYNMYFIIVENEEEIKLHLCNIETISDPSYFVIKENKEIFFKAKSLSFNSEYKLDEFYCAEMIVSDIAIGNTSPEEVMYETDVYKKIRIYNQKYENKINLDYTEYNQAENEKSAYMEELNKDHFNDGTFIYIENNKTYLKCINKTIDWKLEVVWSKELLNLMVDTYIFKETKYKSFLV</sequence>
<dbReference type="AlphaFoldDB" id="A0A1B2JD56"/>
<protein>
    <submittedName>
        <fullName evidence="1">BA75_01935T0</fullName>
    </submittedName>
</protein>
<accession>A0A1B2JD56</accession>
<dbReference type="EMBL" id="CP014585">
    <property type="protein sequence ID" value="ANZ75688.1"/>
    <property type="molecule type" value="Genomic_DNA"/>
</dbReference>
<dbReference type="Proteomes" id="UP000094565">
    <property type="component" value="Chromosome 2"/>
</dbReference>
<keyword evidence="2" id="KW-1185">Reference proteome</keyword>
<evidence type="ECO:0000313" key="2">
    <source>
        <dbReference type="Proteomes" id="UP000094565"/>
    </source>
</evidence>
<organism evidence="1 2">
    <name type="scientific">Komagataella pastoris</name>
    <name type="common">Yeast</name>
    <name type="synonym">Pichia pastoris</name>
    <dbReference type="NCBI Taxonomy" id="4922"/>
    <lineage>
        <taxon>Eukaryota</taxon>
        <taxon>Fungi</taxon>
        <taxon>Dikarya</taxon>
        <taxon>Ascomycota</taxon>
        <taxon>Saccharomycotina</taxon>
        <taxon>Pichiomycetes</taxon>
        <taxon>Pichiales</taxon>
        <taxon>Pichiaceae</taxon>
        <taxon>Komagataella</taxon>
    </lineage>
</organism>
<name>A0A1B2JD56_PICPA</name>
<reference evidence="1 2" key="1">
    <citation type="submission" date="2016-02" db="EMBL/GenBank/DDBJ databases">
        <title>Comparative genomic and transcriptomic foundation for Pichia pastoris.</title>
        <authorList>
            <person name="Love K.R."/>
            <person name="Shah K.A."/>
            <person name="Whittaker C.A."/>
            <person name="Wu J."/>
            <person name="Bartlett M.C."/>
            <person name="Ma D."/>
            <person name="Leeson R.L."/>
            <person name="Priest M."/>
            <person name="Young S.K."/>
            <person name="Love J.C."/>
        </authorList>
    </citation>
    <scope>NUCLEOTIDE SEQUENCE [LARGE SCALE GENOMIC DNA]</scope>
    <source>
        <strain evidence="1 2">ATCC 28485</strain>
    </source>
</reference>
<proteinExistence type="predicted"/>
<gene>
    <name evidence="1" type="ORF">ATY40_BA7501935</name>
</gene>
<evidence type="ECO:0000313" key="1">
    <source>
        <dbReference type="EMBL" id="ANZ75688.1"/>
    </source>
</evidence>